<gene>
    <name evidence="2" type="ORF">ODALV1_LOCUS22993</name>
</gene>
<keyword evidence="1" id="KW-1133">Transmembrane helix</keyword>
<keyword evidence="1" id="KW-0812">Transmembrane</keyword>
<keyword evidence="1" id="KW-0472">Membrane</keyword>
<organism evidence="2 3">
    <name type="scientific">Orchesella dallaii</name>
    <dbReference type="NCBI Taxonomy" id="48710"/>
    <lineage>
        <taxon>Eukaryota</taxon>
        <taxon>Metazoa</taxon>
        <taxon>Ecdysozoa</taxon>
        <taxon>Arthropoda</taxon>
        <taxon>Hexapoda</taxon>
        <taxon>Collembola</taxon>
        <taxon>Entomobryomorpha</taxon>
        <taxon>Entomobryoidea</taxon>
        <taxon>Orchesellidae</taxon>
        <taxon>Orchesellinae</taxon>
        <taxon>Orchesella</taxon>
    </lineage>
</organism>
<name>A0ABP1RJQ7_9HEXA</name>
<sequence>MSSIFIKILGCRLKCGASSFSQGKRFLNGATLCLTAAVLFAALLYPALIQLSEILFEYLFVPAILFLCTICFTAVYCINTALLHTVQIMRAESDRTFTARQYREIQILALLSNQCFQNFVWINVQYGGGALIILVFYSLIVGKDVLSFGILALMIILLITLVIFVLLVVDYASRPIAISQQFLNEWTRTATTKWRRKCGRSLRPIALHVGPFHKLGRGQVPITIRTCVQRTFHLVAQSNAI</sequence>
<evidence type="ECO:0000256" key="1">
    <source>
        <dbReference type="SAM" id="Phobius"/>
    </source>
</evidence>
<feature type="transmembrane region" description="Helical" evidence="1">
    <location>
        <begin position="119"/>
        <end position="140"/>
    </location>
</feature>
<comment type="caution">
    <text evidence="2">The sequence shown here is derived from an EMBL/GenBank/DDBJ whole genome shotgun (WGS) entry which is preliminary data.</text>
</comment>
<dbReference type="Proteomes" id="UP001642540">
    <property type="component" value="Unassembled WGS sequence"/>
</dbReference>
<feature type="transmembrane region" description="Helical" evidence="1">
    <location>
        <begin position="26"/>
        <end position="48"/>
    </location>
</feature>
<evidence type="ECO:0000313" key="2">
    <source>
        <dbReference type="EMBL" id="CAL8129229.1"/>
    </source>
</evidence>
<protein>
    <submittedName>
        <fullName evidence="2">Uncharacterized protein</fullName>
    </submittedName>
</protein>
<accession>A0ABP1RJQ7</accession>
<proteinExistence type="predicted"/>
<evidence type="ECO:0000313" key="3">
    <source>
        <dbReference type="Proteomes" id="UP001642540"/>
    </source>
</evidence>
<keyword evidence="3" id="KW-1185">Reference proteome</keyword>
<reference evidence="2 3" key="1">
    <citation type="submission" date="2024-08" db="EMBL/GenBank/DDBJ databases">
        <authorList>
            <person name="Cucini C."/>
            <person name="Frati F."/>
        </authorList>
    </citation>
    <scope>NUCLEOTIDE SEQUENCE [LARGE SCALE GENOMIC DNA]</scope>
</reference>
<dbReference type="EMBL" id="CAXLJM020000076">
    <property type="protein sequence ID" value="CAL8129229.1"/>
    <property type="molecule type" value="Genomic_DNA"/>
</dbReference>
<feature type="transmembrane region" description="Helical" evidence="1">
    <location>
        <begin position="60"/>
        <end position="83"/>
    </location>
</feature>
<feature type="transmembrane region" description="Helical" evidence="1">
    <location>
        <begin position="146"/>
        <end position="169"/>
    </location>
</feature>